<dbReference type="OrthoDB" id="10395392at2759"/>
<dbReference type="EMBL" id="JH767165">
    <property type="protein sequence ID" value="EQC32064.1"/>
    <property type="molecule type" value="Genomic_DNA"/>
</dbReference>
<feature type="coiled-coil region" evidence="1">
    <location>
        <begin position="170"/>
        <end position="204"/>
    </location>
</feature>
<gene>
    <name evidence="3" type="ORF">SDRG_10261</name>
</gene>
<evidence type="ECO:0000313" key="3">
    <source>
        <dbReference type="EMBL" id="EQC32064.1"/>
    </source>
</evidence>
<name>T0Q2K6_SAPDV</name>
<dbReference type="VEuPathDB" id="FungiDB:SDRG_10261"/>
<dbReference type="GeneID" id="19950988"/>
<dbReference type="AlphaFoldDB" id="T0Q2K6"/>
<dbReference type="RefSeq" id="XP_008614466.1">
    <property type="nucleotide sequence ID" value="XM_008616244.1"/>
</dbReference>
<feature type="region of interest" description="Disordered" evidence="2">
    <location>
        <begin position="48"/>
        <end position="86"/>
    </location>
</feature>
<dbReference type="Proteomes" id="UP000030762">
    <property type="component" value="Unassembled WGS sequence"/>
</dbReference>
<evidence type="ECO:0000256" key="2">
    <source>
        <dbReference type="SAM" id="MobiDB-lite"/>
    </source>
</evidence>
<keyword evidence="4" id="KW-1185">Reference proteome</keyword>
<reference evidence="3 4" key="1">
    <citation type="submission" date="2012-04" db="EMBL/GenBank/DDBJ databases">
        <title>The Genome Sequence of Saprolegnia declina VS20.</title>
        <authorList>
            <consortium name="The Broad Institute Genome Sequencing Platform"/>
            <person name="Russ C."/>
            <person name="Nusbaum C."/>
            <person name="Tyler B."/>
            <person name="van West P."/>
            <person name="Dieguez-Uribeondo J."/>
            <person name="de Bruijn I."/>
            <person name="Tripathy S."/>
            <person name="Jiang R."/>
            <person name="Young S.K."/>
            <person name="Zeng Q."/>
            <person name="Gargeya S."/>
            <person name="Fitzgerald M."/>
            <person name="Haas B."/>
            <person name="Abouelleil A."/>
            <person name="Alvarado L."/>
            <person name="Arachchi H.M."/>
            <person name="Berlin A."/>
            <person name="Chapman S.B."/>
            <person name="Goldberg J."/>
            <person name="Griggs A."/>
            <person name="Gujja S."/>
            <person name="Hansen M."/>
            <person name="Howarth C."/>
            <person name="Imamovic A."/>
            <person name="Larimer J."/>
            <person name="McCowen C."/>
            <person name="Montmayeur A."/>
            <person name="Murphy C."/>
            <person name="Neiman D."/>
            <person name="Pearson M."/>
            <person name="Priest M."/>
            <person name="Roberts A."/>
            <person name="Saif S."/>
            <person name="Shea T."/>
            <person name="Sisk P."/>
            <person name="Sykes S."/>
            <person name="Wortman J."/>
            <person name="Nusbaum C."/>
            <person name="Birren B."/>
        </authorList>
    </citation>
    <scope>NUCLEOTIDE SEQUENCE [LARGE SCALE GENOMIC DNA]</scope>
    <source>
        <strain evidence="3 4">VS20</strain>
    </source>
</reference>
<evidence type="ECO:0000256" key="1">
    <source>
        <dbReference type="SAM" id="Coils"/>
    </source>
</evidence>
<dbReference type="OMA" id="QWATITN"/>
<organism evidence="3 4">
    <name type="scientific">Saprolegnia diclina (strain VS20)</name>
    <dbReference type="NCBI Taxonomy" id="1156394"/>
    <lineage>
        <taxon>Eukaryota</taxon>
        <taxon>Sar</taxon>
        <taxon>Stramenopiles</taxon>
        <taxon>Oomycota</taxon>
        <taxon>Saprolegniomycetes</taxon>
        <taxon>Saprolegniales</taxon>
        <taxon>Saprolegniaceae</taxon>
        <taxon>Saprolegnia</taxon>
    </lineage>
</organism>
<keyword evidence="1" id="KW-0175">Coiled coil</keyword>
<dbReference type="InParanoid" id="T0Q2K6"/>
<sequence>MPTPRGVSTTFFSTIQSPRVRRYSEPTARTRHLLEPVVALARKSFPWMSATGRPTPLPWSPDDDDSEDQDEEEEKEEDNVSISGDRSKDVDAWRRVVDVEAECRVTLTACLSARAFNVRQHTLLSTRLADYATLLQRYEQAAAANAQWATITNMVQKDLPRCLDQVAFHLQANDVKVHALQRQLMQLSRERESLEERLLHHASRVATGVQSA</sequence>
<feature type="compositionally biased region" description="Acidic residues" evidence="2">
    <location>
        <begin position="61"/>
        <end position="79"/>
    </location>
</feature>
<proteinExistence type="predicted"/>
<protein>
    <submittedName>
        <fullName evidence="3">Uncharacterized protein</fullName>
    </submittedName>
</protein>
<accession>T0Q2K6</accession>
<evidence type="ECO:0000313" key="4">
    <source>
        <dbReference type="Proteomes" id="UP000030762"/>
    </source>
</evidence>